<dbReference type="PANTHER" id="PTHR47568:SF2">
    <property type="entry name" value="E3 UBIQUITIN-PROTEIN LIGASE SP1-RELATED"/>
    <property type="match status" value="1"/>
</dbReference>
<evidence type="ECO:0000256" key="1">
    <source>
        <dbReference type="ARBA" id="ARBA00000900"/>
    </source>
</evidence>
<keyword evidence="11 12" id="KW-0472">Membrane</keyword>
<evidence type="ECO:0000259" key="13">
    <source>
        <dbReference type="Pfam" id="PF12483"/>
    </source>
</evidence>
<gene>
    <name evidence="14" type="ORF">DOP62_07570</name>
</gene>
<comment type="catalytic activity">
    <reaction evidence="1">
        <text>S-ubiquitinyl-[E2 ubiquitin-conjugating enzyme]-L-cysteine + [acceptor protein]-L-lysine = [E2 ubiquitin-conjugating enzyme]-L-cysteine + N(6)-ubiquitinyl-[acceptor protein]-L-lysine.</text>
        <dbReference type="EC" id="2.3.2.27"/>
    </reaction>
</comment>
<proteinExistence type="predicted"/>
<comment type="subcellular location">
    <subcellularLocation>
        <location evidence="2">Membrane</location>
        <topology evidence="2">Multi-pass membrane protein</topology>
    </subcellularLocation>
</comment>
<evidence type="ECO:0000256" key="4">
    <source>
        <dbReference type="ARBA" id="ARBA00022679"/>
    </source>
</evidence>
<dbReference type="RefSeq" id="WP_208672713.1">
    <property type="nucleotide sequence ID" value="NZ_CP030139.2"/>
</dbReference>
<keyword evidence="6" id="KW-0479">Metal-binding</keyword>
<keyword evidence="4" id="KW-0808">Transferase</keyword>
<protein>
    <recommendedName>
        <fullName evidence="3">RING-type E3 ubiquitin transferase</fullName>
        <ecNumber evidence="3">2.3.2.27</ecNumber>
    </recommendedName>
</protein>
<feature type="domain" description="E3 Ubiquitin ligase MUL1-like" evidence="13">
    <location>
        <begin position="94"/>
        <end position="253"/>
    </location>
</feature>
<keyword evidence="9" id="KW-0862">Zinc</keyword>
<dbReference type="Pfam" id="PF12483">
    <property type="entry name" value="GIDE"/>
    <property type="match status" value="1"/>
</dbReference>
<evidence type="ECO:0000256" key="7">
    <source>
        <dbReference type="ARBA" id="ARBA00022771"/>
    </source>
</evidence>
<evidence type="ECO:0000256" key="8">
    <source>
        <dbReference type="ARBA" id="ARBA00022786"/>
    </source>
</evidence>
<evidence type="ECO:0000256" key="6">
    <source>
        <dbReference type="ARBA" id="ARBA00022723"/>
    </source>
</evidence>
<reference evidence="14 15" key="1">
    <citation type="journal article" date="2018" name="Sci. Rep.">
        <title>Genome Features and Biochemical Characteristics of a Robust, Fast Growing and Naturally Transformable Cyanobacterium Synechococcus elongatus PCC 11801 Isolated from India.</title>
        <authorList>
            <person name="Jaiswal D."/>
            <person name="Sengupta A."/>
            <person name="Sohoni S."/>
            <person name="Sengupta S."/>
            <person name="Phadnavis A.G."/>
            <person name="Pakrasi H.B."/>
            <person name="Wangikar P.P."/>
        </authorList>
    </citation>
    <scope>NUCLEOTIDE SEQUENCE [LARGE SCALE GENOMIC DNA]</scope>
    <source>
        <strain evidence="14 15">PCC 11801</strain>
    </source>
</reference>
<name>A0AAN1QQI1_SYNEL</name>
<dbReference type="Proteomes" id="UP000267249">
    <property type="component" value="Chromosome"/>
</dbReference>
<dbReference type="GO" id="GO:0016020">
    <property type="term" value="C:membrane"/>
    <property type="evidence" value="ECO:0007669"/>
    <property type="project" value="UniProtKB-SubCell"/>
</dbReference>
<evidence type="ECO:0000256" key="11">
    <source>
        <dbReference type="ARBA" id="ARBA00023136"/>
    </source>
</evidence>
<accession>A0AAN1QQI1</accession>
<dbReference type="EMBL" id="CP030139">
    <property type="protein sequence ID" value="AZB73682.1"/>
    <property type="molecule type" value="Genomic_DNA"/>
</dbReference>
<organism evidence="14 15">
    <name type="scientific">Synechococcus elongatus PCC 11801</name>
    <dbReference type="NCBI Taxonomy" id="2219813"/>
    <lineage>
        <taxon>Bacteria</taxon>
        <taxon>Bacillati</taxon>
        <taxon>Cyanobacteriota</taxon>
        <taxon>Cyanophyceae</taxon>
        <taxon>Synechococcales</taxon>
        <taxon>Synechococcaceae</taxon>
        <taxon>Synechococcus</taxon>
    </lineage>
</organism>
<evidence type="ECO:0000256" key="9">
    <source>
        <dbReference type="ARBA" id="ARBA00022833"/>
    </source>
</evidence>
<dbReference type="GO" id="GO:0061630">
    <property type="term" value="F:ubiquitin protein ligase activity"/>
    <property type="evidence" value="ECO:0007669"/>
    <property type="project" value="UniProtKB-EC"/>
</dbReference>
<evidence type="ECO:0000256" key="3">
    <source>
        <dbReference type="ARBA" id="ARBA00012483"/>
    </source>
</evidence>
<evidence type="ECO:0000313" key="15">
    <source>
        <dbReference type="Proteomes" id="UP000267249"/>
    </source>
</evidence>
<evidence type="ECO:0000256" key="10">
    <source>
        <dbReference type="ARBA" id="ARBA00022989"/>
    </source>
</evidence>
<dbReference type="GO" id="GO:0008270">
    <property type="term" value="F:zinc ion binding"/>
    <property type="evidence" value="ECO:0007669"/>
    <property type="project" value="UniProtKB-KW"/>
</dbReference>
<keyword evidence="10 12" id="KW-1133">Transmembrane helix</keyword>
<keyword evidence="7" id="KW-0863">Zinc-finger</keyword>
<dbReference type="PANTHER" id="PTHR47568">
    <property type="match status" value="1"/>
</dbReference>
<evidence type="ECO:0000256" key="12">
    <source>
        <dbReference type="SAM" id="Phobius"/>
    </source>
</evidence>
<keyword evidence="8" id="KW-0833">Ubl conjugation pathway</keyword>
<dbReference type="GO" id="GO:0016567">
    <property type="term" value="P:protein ubiquitination"/>
    <property type="evidence" value="ECO:0007669"/>
    <property type="project" value="InterPro"/>
</dbReference>
<dbReference type="InterPro" id="IPR022170">
    <property type="entry name" value="MUL1-like"/>
</dbReference>
<dbReference type="InterPro" id="IPR044231">
    <property type="entry name" value="SP1/SPL1"/>
</dbReference>
<keyword evidence="5 12" id="KW-0812">Transmembrane</keyword>
<evidence type="ECO:0000256" key="2">
    <source>
        <dbReference type="ARBA" id="ARBA00004141"/>
    </source>
</evidence>
<feature type="transmembrane region" description="Helical" evidence="12">
    <location>
        <begin position="241"/>
        <end position="262"/>
    </location>
</feature>
<sequence>MAAILAAVTAIAAIVLYFVRRHYRIKLQSLLLAQPANSRQLKEIADHVAGEIGAGSLRQYVKMWGAIEVDQPLISELKEEPCVYYSFTVSREYEERVRQEDSEGKVTWTTERRSETISQNRRSTPFYLRDQHGRIRVEPEAASIATIPVLDEFRPASSTNSLSFGGFSLSLSVNGGTGKTLGYRYREEILPCDRSILVVGAASDETGELTLGPSTEARQQFFIALKPENAVLQEVKQTIQWVTVGGIASAGVAAISAIAALLKLF</sequence>
<dbReference type="EC" id="2.3.2.27" evidence="3"/>
<evidence type="ECO:0000256" key="5">
    <source>
        <dbReference type="ARBA" id="ARBA00022692"/>
    </source>
</evidence>
<dbReference type="AlphaFoldDB" id="A0AAN1QQI1"/>
<evidence type="ECO:0000313" key="14">
    <source>
        <dbReference type="EMBL" id="AZB73682.1"/>
    </source>
</evidence>